<dbReference type="PANTHER" id="PTHR13779:SF7">
    <property type="entry name" value="ATPASE WRNIP1"/>
    <property type="match status" value="1"/>
</dbReference>
<dbReference type="RefSeq" id="WP_009532825.1">
    <property type="nucleotide sequence ID" value="NZ_CAUOLT010000072.1"/>
</dbReference>
<keyword evidence="4" id="KW-0235">DNA replication</keyword>
<comment type="function">
    <text evidence="1">DNA-dependent ATPase that plays important roles in cellular responses to stalled DNA replication processes.</text>
</comment>
<evidence type="ECO:0000256" key="3">
    <source>
        <dbReference type="ARBA" id="ARBA00020776"/>
    </source>
</evidence>
<dbReference type="Proteomes" id="UP000018466">
    <property type="component" value="Unassembled WGS sequence"/>
</dbReference>
<evidence type="ECO:0000259" key="7">
    <source>
        <dbReference type="SMART" id="SM00382"/>
    </source>
</evidence>
<dbReference type="CDD" id="cd00009">
    <property type="entry name" value="AAA"/>
    <property type="match status" value="1"/>
</dbReference>
<evidence type="ECO:0000256" key="6">
    <source>
        <dbReference type="ARBA" id="ARBA00022840"/>
    </source>
</evidence>
<dbReference type="Gene3D" id="1.20.272.10">
    <property type="match status" value="1"/>
</dbReference>
<dbReference type="InterPro" id="IPR021886">
    <property type="entry name" value="MgsA_C"/>
</dbReference>
<dbReference type="FunFam" id="3.40.50.300:FF:000137">
    <property type="entry name" value="Replication-associated recombination protein A"/>
    <property type="match status" value="1"/>
</dbReference>
<dbReference type="AlphaFoldDB" id="A0AA36Y5M0"/>
<comment type="caution">
    <text evidence="8">The sequence shown here is derived from an EMBL/GenBank/DDBJ whole genome shotgun (WGS) entry which is preliminary data.</text>
</comment>
<dbReference type="Gene3D" id="1.10.8.60">
    <property type="match status" value="1"/>
</dbReference>
<organism evidence="8 9">
    <name type="scientific">Stomatobaculum longum</name>
    <dbReference type="NCBI Taxonomy" id="796942"/>
    <lineage>
        <taxon>Bacteria</taxon>
        <taxon>Bacillati</taxon>
        <taxon>Bacillota</taxon>
        <taxon>Clostridia</taxon>
        <taxon>Lachnospirales</taxon>
        <taxon>Lachnospiraceae</taxon>
        <taxon>Stomatobaculum</taxon>
    </lineage>
</organism>
<dbReference type="SMART" id="SM00382">
    <property type="entry name" value="AAA"/>
    <property type="match status" value="1"/>
</dbReference>
<dbReference type="GO" id="GO:0016887">
    <property type="term" value="F:ATP hydrolysis activity"/>
    <property type="evidence" value="ECO:0007669"/>
    <property type="project" value="InterPro"/>
</dbReference>
<dbReference type="CDD" id="cd18139">
    <property type="entry name" value="HLD_clamp_RarA"/>
    <property type="match status" value="1"/>
</dbReference>
<dbReference type="PANTHER" id="PTHR13779">
    <property type="entry name" value="WERNER HELICASE-INTERACTING PROTEIN 1 FAMILY MEMBER"/>
    <property type="match status" value="1"/>
</dbReference>
<dbReference type="SUPFAM" id="SSF52540">
    <property type="entry name" value="P-loop containing nucleoside triphosphate hydrolases"/>
    <property type="match status" value="1"/>
</dbReference>
<comment type="similarity">
    <text evidence="2">Belongs to the AAA ATPase family. RarA/MGS1/WRNIP1 subfamily.</text>
</comment>
<evidence type="ECO:0000256" key="2">
    <source>
        <dbReference type="ARBA" id="ARBA00008959"/>
    </source>
</evidence>
<dbReference type="InterPro" id="IPR051314">
    <property type="entry name" value="AAA_ATPase_RarA/MGS1/WRNIP1"/>
</dbReference>
<dbReference type="InterPro" id="IPR027417">
    <property type="entry name" value="P-loop_NTPase"/>
</dbReference>
<dbReference type="InterPro" id="IPR008921">
    <property type="entry name" value="DNA_pol3_clamp-load_cplx_C"/>
</dbReference>
<proteinExistence type="inferred from homology"/>
<accession>A0AA36Y5M0</accession>
<dbReference type="InterPro" id="IPR003593">
    <property type="entry name" value="AAA+_ATPase"/>
</dbReference>
<dbReference type="Pfam" id="PF12002">
    <property type="entry name" value="MgsA_C"/>
    <property type="match status" value="1"/>
</dbReference>
<sequence>MDLFDYMRENALRQEAPLAVRMRPQSLEEIAGQAHILGKDKLLYRAVKADAVGSMILYGPPGCGKTTIAEVISRETQSDFCRLNATTAGKKEMEEVIQRAKENFGRGRRTTLFVDEIHRFHKGQQDFLLPYVEDGTIALIGATTENPFFEVNAALLSRSRIFELKPLAAADIAALLRRAMADKERGYGNWSAVLTEEACAFLADAAAGDARTALNALELGMKTTAPESDGCISITLSVAEDCIQKRVIRYDKDGDNHYDTVSAFIKSMRGSDPDAAVYYLARMLYAGEDPRFLARRIVICAAEDVGNADPMALVVAESMAAALDRIGMPEGKLLLSQACLYVASAPKSNAATTAIFSALDFAAQTTAAVIPPYLRDAHYAGHEKLGRGVGYRYPHDYPGNYVAQDYLPETLRGTVFYAPSDNGKEAEIKARLAALKAAGEEKHGGRKT</sequence>
<dbReference type="EMBL" id="AGEL01000006">
    <property type="protein sequence ID" value="EHO17393.1"/>
    <property type="molecule type" value="Genomic_DNA"/>
</dbReference>
<dbReference type="FunFam" id="1.20.272.10:FF:000001">
    <property type="entry name" value="Putative AAA family ATPase"/>
    <property type="match status" value="1"/>
</dbReference>
<dbReference type="Pfam" id="PF00004">
    <property type="entry name" value="AAA"/>
    <property type="match status" value="1"/>
</dbReference>
<dbReference type="GO" id="GO:0005524">
    <property type="term" value="F:ATP binding"/>
    <property type="evidence" value="ECO:0007669"/>
    <property type="project" value="UniProtKB-KW"/>
</dbReference>
<name>A0AA36Y5M0_9FIRM</name>
<evidence type="ECO:0000256" key="5">
    <source>
        <dbReference type="ARBA" id="ARBA00022741"/>
    </source>
</evidence>
<evidence type="ECO:0000256" key="4">
    <source>
        <dbReference type="ARBA" id="ARBA00022705"/>
    </source>
</evidence>
<evidence type="ECO:0000256" key="1">
    <source>
        <dbReference type="ARBA" id="ARBA00002393"/>
    </source>
</evidence>
<keyword evidence="6" id="KW-0067">ATP-binding</keyword>
<gene>
    <name evidence="8" type="ORF">HMPREF9623_00992</name>
</gene>
<dbReference type="Gene3D" id="1.10.3710.10">
    <property type="entry name" value="DNA polymerase III clamp loader subunits, C-terminal domain"/>
    <property type="match status" value="1"/>
</dbReference>
<reference evidence="8 9" key="1">
    <citation type="submission" date="2011-10" db="EMBL/GenBank/DDBJ databases">
        <title>The Genome Sequence of Lachnospiraceae bacterium ACC2.</title>
        <authorList>
            <consortium name="The Broad Institute Genome Sequencing Platform"/>
            <person name="Earl A."/>
            <person name="Ward D."/>
            <person name="Feldgarden M."/>
            <person name="Gevers D."/>
            <person name="Sizova M."/>
            <person name="Hazen A."/>
            <person name="Epstein S."/>
            <person name="Young S.K."/>
            <person name="Zeng Q."/>
            <person name="Gargeya S."/>
            <person name="Fitzgerald M."/>
            <person name="Haas B."/>
            <person name="Abouelleil A."/>
            <person name="Alvarado L."/>
            <person name="Arachchi H.M."/>
            <person name="Berlin A."/>
            <person name="Brown A."/>
            <person name="Chapman S.B."/>
            <person name="Chen Z."/>
            <person name="Dunbar C."/>
            <person name="Freedman E."/>
            <person name="Gearin G."/>
            <person name="Goldberg J."/>
            <person name="Griggs A."/>
            <person name="Gujja S."/>
            <person name="Heiman D."/>
            <person name="Howarth C."/>
            <person name="Larson L."/>
            <person name="Lui A."/>
            <person name="MacDonald P.J.P."/>
            <person name="Montmayeur A."/>
            <person name="Murphy C."/>
            <person name="Neiman D."/>
            <person name="Pearson M."/>
            <person name="Priest M."/>
            <person name="Roberts A."/>
            <person name="Saif S."/>
            <person name="Shea T."/>
            <person name="Shenoy N."/>
            <person name="Sisk P."/>
            <person name="Stolte C."/>
            <person name="Sykes S."/>
            <person name="Wortman J."/>
            <person name="Nusbaum C."/>
            <person name="Birren B."/>
        </authorList>
    </citation>
    <scope>NUCLEOTIDE SEQUENCE [LARGE SCALE GENOMIC DNA]</scope>
    <source>
        <strain evidence="8 9">ACC2</strain>
    </source>
</reference>
<dbReference type="GO" id="GO:0003677">
    <property type="term" value="F:DNA binding"/>
    <property type="evidence" value="ECO:0007669"/>
    <property type="project" value="InterPro"/>
</dbReference>
<dbReference type="InterPro" id="IPR003959">
    <property type="entry name" value="ATPase_AAA_core"/>
</dbReference>
<dbReference type="GO" id="GO:0008047">
    <property type="term" value="F:enzyme activator activity"/>
    <property type="evidence" value="ECO:0007669"/>
    <property type="project" value="TreeGrafter"/>
</dbReference>
<dbReference type="Gene3D" id="3.40.50.300">
    <property type="entry name" value="P-loop containing nucleotide triphosphate hydrolases"/>
    <property type="match status" value="1"/>
</dbReference>
<keyword evidence="5" id="KW-0547">Nucleotide-binding</keyword>
<dbReference type="InterPro" id="IPR032423">
    <property type="entry name" value="AAA_assoc_2"/>
</dbReference>
<dbReference type="Pfam" id="PF16193">
    <property type="entry name" value="AAA_assoc_2"/>
    <property type="match status" value="1"/>
</dbReference>
<dbReference type="GO" id="GO:0006261">
    <property type="term" value="P:DNA-templated DNA replication"/>
    <property type="evidence" value="ECO:0007669"/>
    <property type="project" value="TreeGrafter"/>
</dbReference>
<dbReference type="GO" id="GO:0017116">
    <property type="term" value="F:single-stranded DNA helicase activity"/>
    <property type="evidence" value="ECO:0007669"/>
    <property type="project" value="TreeGrafter"/>
</dbReference>
<feature type="domain" description="AAA+ ATPase" evidence="7">
    <location>
        <begin position="51"/>
        <end position="167"/>
    </location>
</feature>
<evidence type="ECO:0000313" key="8">
    <source>
        <dbReference type="EMBL" id="EHO17393.1"/>
    </source>
</evidence>
<keyword evidence="9" id="KW-1185">Reference proteome</keyword>
<dbReference type="SUPFAM" id="SSF48019">
    <property type="entry name" value="post-AAA+ oligomerization domain-like"/>
    <property type="match status" value="1"/>
</dbReference>
<dbReference type="FunFam" id="1.10.8.60:FF:000029">
    <property type="entry name" value="Replication-associated recombination protein A"/>
    <property type="match status" value="1"/>
</dbReference>
<protein>
    <recommendedName>
        <fullName evidence="3">Replication-associated recombination protein A</fullName>
    </recommendedName>
</protein>
<dbReference type="GO" id="GO:0000731">
    <property type="term" value="P:DNA synthesis involved in DNA repair"/>
    <property type="evidence" value="ECO:0007669"/>
    <property type="project" value="TreeGrafter"/>
</dbReference>
<dbReference type="GeneID" id="86940752"/>
<evidence type="ECO:0000313" key="9">
    <source>
        <dbReference type="Proteomes" id="UP000018466"/>
    </source>
</evidence>